<evidence type="ECO:0000313" key="2">
    <source>
        <dbReference type="EMBL" id="SPT98426.1"/>
    </source>
</evidence>
<dbReference type="EMBL" id="UAQE01000001">
    <property type="protein sequence ID" value="SPT98426.1"/>
    <property type="molecule type" value="Genomic_DNA"/>
</dbReference>
<protein>
    <submittedName>
        <fullName evidence="2">Uncharacterized protein</fullName>
    </submittedName>
</protein>
<gene>
    <name evidence="2" type="ORF">NCTC7582_01654</name>
</gene>
<dbReference type="AlphaFoldDB" id="A0A2X0XKL9"/>
<keyword evidence="1" id="KW-0175">Coiled coil</keyword>
<dbReference type="RefSeq" id="WP_112117009.1">
    <property type="nucleotide sequence ID" value="NZ_UAQE01000001.1"/>
</dbReference>
<reference evidence="2 3" key="1">
    <citation type="submission" date="2018-06" db="EMBL/GenBank/DDBJ databases">
        <authorList>
            <consortium name="Pathogen Informatics"/>
            <person name="Doyle S."/>
        </authorList>
    </citation>
    <scope>NUCLEOTIDE SEQUENCE [LARGE SCALE GENOMIC DNA]</scope>
    <source>
        <strain evidence="2 3">NCTC7582</strain>
    </source>
</reference>
<dbReference type="Proteomes" id="UP000251431">
    <property type="component" value="Unassembled WGS sequence"/>
</dbReference>
<organism evidence="2 3">
    <name type="scientific">Lysinibacillus capsici</name>
    <dbReference type="NCBI Taxonomy" id="2115968"/>
    <lineage>
        <taxon>Bacteria</taxon>
        <taxon>Bacillati</taxon>
        <taxon>Bacillota</taxon>
        <taxon>Bacilli</taxon>
        <taxon>Bacillales</taxon>
        <taxon>Bacillaceae</taxon>
        <taxon>Lysinibacillus</taxon>
    </lineage>
</organism>
<sequence>MTQAYQFNFEKTYKEIDVSGDIHRVEFNDEALTRYQKAVKRFNQGIKEAQDALNNINIETDSDDEIQKVSDKQKDVVKDVVEVFLGEGTFEGLYEKAGKSVMNLMSLVDYLIDIYSSEMKSKTEDARKKYLENVKK</sequence>
<proteinExistence type="predicted"/>
<feature type="coiled-coil region" evidence="1">
    <location>
        <begin position="32"/>
        <end position="59"/>
    </location>
</feature>
<evidence type="ECO:0000256" key="1">
    <source>
        <dbReference type="SAM" id="Coils"/>
    </source>
</evidence>
<accession>A0A2X0XKL9</accession>
<evidence type="ECO:0000313" key="3">
    <source>
        <dbReference type="Proteomes" id="UP000251431"/>
    </source>
</evidence>
<name>A0A2X0XKL9_9BACI</name>